<feature type="domain" description="Beta-lactamase-related" evidence="2">
    <location>
        <begin position="44"/>
        <end position="404"/>
    </location>
</feature>
<proteinExistence type="predicted"/>
<name>A0A3L6ZV39_9HYPH</name>
<evidence type="ECO:0000259" key="2">
    <source>
        <dbReference type="Pfam" id="PF00144"/>
    </source>
</evidence>
<evidence type="ECO:0000313" key="3">
    <source>
        <dbReference type="EMBL" id="RLP71535.1"/>
    </source>
</evidence>
<keyword evidence="4" id="KW-1185">Reference proteome</keyword>
<sequence length="422" mass="45734">MHRSLLLPAALALSLVSAVPAFARSPAEELGFSTKALERIKAAMAREIDKGTMPGAVTLIARDGEIVHFEAYGFLDAAKTKPMPKDAVFRAFSMTKPFVAVAAMMLVERGQLSLRDPVATYIPEMKAMTVLAEKTDASGKITREAVPATRTMTVHDLLRHTTGLTYSVSAPFPELKDAYLKADLESRDGDLSPEEFVKRLAATPLAYEPGTRFEYGLSVDVLGIVVERVSGKRLDVFLEDELFKPLGMKDTHFQLTPDQTARLADALDTDPQKVDGWKWVRVDQDPGKRYRLGGAGTVTTAQDYFRFAQMMLNGGELDGVRILSPRTVDFMLSDHTLGLGGSTAGTTGPGYGFGLGFGIRRQEGMAVVPGSPGDAMWAGAGGTSFTIDPKEDLVGVFMAAAPTPRVHTRMLFKNLMYGAMTE</sequence>
<dbReference type="Proteomes" id="UP000269692">
    <property type="component" value="Unassembled WGS sequence"/>
</dbReference>
<dbReference type="SUPFAM" id="SSF56601">
    <property type="entry name" value="beta-lactamase/transpeptidase-like"/>
    <property type="match status" value="1"/>
</dbReference>
<gene>
    <name evidence="3" type="ORF">D9R14_22500</name>
</gene>
<evidence type="ECO:0000256" key="1">
    <source>
        <dbReference type="SAM" id="SignalP"/>
    </source>
</evidence>
<reference evidence="3 4" key="1">
    <citation type="submission" date="2018-10" db="EMBL/GenBank/DDBJ databases">
        <title>Xanthobacter tagetidis genome sequencing and assembly.</title>
        <authorList>
            <person name="Maclea K.S."/>
            <person name="Goen A.E."/>
            <person name="Fatima S.A."/>
        </authorList>
    </citation>
    <scope>NUCLEOTIDE SEQUENCE [LARGE SCALE GENOMIC DNA]</scope>
    <source>
        <strain evidence="3 4">ATCC 700314</strain>
    </source>
</reference>
<dbReference type="Gene3D" id="3.40.710.10">
    <property type="entry name" value="DD-peptidase/beta-lactamase superfamily"/>
    <property type="match status" value="1"/>
</dbReference>
<dbReference type="PANTHER" id="PTHR43283">
    <property type="entry name" value="BETA-LACTAMASE-RELATED"/>
    <property type="match status" value="1"/>
</dbReference>
<dbReference type="GO" id="GO:0016787">
    <property type="term" value="F:hydrolase activity"/>
    <property type="evidence" value="ECO:0007669"/>
    <property type="project" value="UniProtKB-KW"/>
</dbReference>
<feature type="signal peptide" evidence="1">
    <location>
        <begin position="1"/>
        <end position="23"/>
    </location>
</feature>
<dbReference type="AlphaFoldDB" id="A0A3L6ZV39"/>
<accession>A0A3L6ZV39</accession>
<dbReference type="Pfam" id="PF00144">
    <property type="entry name" value="Beta-lactamase"/>
    <property type="match status" value="1"/>
</dbReference>
<dbReference type="OrthoDB" id="9808046at2"/>
<comment type="caution">
    <text evidence="3">The sequence shown here is derived from an EMBL/GenBank/DDBJ whole genome shotgun (WGS) entry which is preliminary data.</text>
</comment>
<organism evidence="3 4">
    <name type="scientific">Xanthobacter tagetidis</name>
    <dbReference type="NCBI Taxonomy" id="60216"/>
    <lineage>
        <taxon>Bacteria</taxon>
        <taxon>Pseudomonadati</taxon>
        <taxon>Pseudomonadota</taxon>
        <taxon>Alphaproteobacteria</taxon>
        <taxon>Hyphomicrobiales</taxon>
        <taxon>Xanthobacteraceae</taxon>
        <taxon>Xanthobacter</taxon>
    </lineage>
</organism>
<protein>
    <submittedName>
        <fullName evidence="3">Class A beta-lactamase-related serine hydrolase</fullName>
    </submittedName>
</protein>
<dbReference type="InterPro" id="IPR050789">
    <property type="entry name" value="Diverse_Enzym_Activities"/>
</dbReference>
<dbReference type="InterPro" id="IPR012338">
    <property type="entry name" value="Beta-lactam/transpept-like"/>
</dbReference>
<dbReference type="InterPro" id="IPR001466">
    <property type="entry name" value="Beta-lactam-related"/>
</dbReference>
<evidence type="ECO:0000313" key="4">
    <source>
        <dbReference type="Proteomes" id="UP000269692"/>
    </source>
</evidence>
<keyword evidence="1" id="KW-0732">Signal</keyword>
<dbReference type="EMBL" id="RCTF01000033">
    <property type="protein sequence ID" value="RLP71535.1"/>
    <property type="molecule type" value="Genomic_DNA"/>
</dbReference>
<feature type="chain" id="PRO_5018076429" evidence="1">
    <location>
        <begin position="24"/>
        <end position="422"/>
    </location>
</feature>
<dbReference type="RefSeq" id="WP_121625879.1">
    <property type="nucleotide sequence ID" value="NZ_JACIIW010000005.1"/>
</dbReference>
<dbReference type="PANTHER" id="PTHR43283:SF3">
    <property type="entry name" value="BETA-LACTAMASE FAMILY PROTEIN (AFU_ORTHOLOGUE AFUA_5G07500)"/>
    <property type="match status" value="1"/>
</dbReference>
<keyword evidence="3" id="KW-0378">Hydrolase</keyword>